<name>A0ABT6GXH8_MYCGU</name>
<keyword evidence="2" id="KW-1185">Reference proteome</keyword>
<dbReference type="Proteomes" id="UP001154266">
    <property type="component" value="Unassembled WGS sequence"/>
</dbReference>
<gene>
    <name evidence="1" type="ORF">MNO81_25140</name>
</gene>
<evidence type="ECO:0000313" key="2">
    <source>
        <dbReference type="Proteomes" id="UP001154266"/>
    </source>
</evidence>
<dbReference type="RefSeq" id="WP_278223366.1">
    <property type="nucleotide sequence ID" value="NZ_JAKZMO010000028.1"/>
</dbReference>
<dbReference type="EMBL" id="JAKZMO010000028">
    <property type="protein sequence ID" value="MDG5486093.1"/>
    <property type="molecule type" value="Genomic_DNA"/>
</dbReference>
<protein>
    <submittedName>
        <fullName evidence="1">Uncharacterized protein</fullName>
    </submittedName>
</protein>
<comment type="caution">
    <text evidence="1">The sequence shown here is derived from an EMBL/GenBank/DDBJ whole genome shotgun (WGS) entry which is preliminary data.</text>
</comment>
<accession>A0ABT6GXH8</accession>
<evidence type="ECO:0000313" key="1">
    <source>
        <dbReference type="EMBL" id="MDG5486093.1"/>
    </source>
</evidence>
<proteinExistence type="predicted"/>
<organism evidence="1 2">
    <name type="scientific">Mycolicibacterium gadium</name>
    <name type="common">Mycobacterium gadium</name>
    <dbReference type="NCBI Taxonomy" id="1794"/>
    <lineage>
        <taxon>Bacteria</taxon>
        <taxon>Bacillati</taxon>
        <taxon>Actinomycetota</taxon>
        <taxon>Actinomycetes</taxon>
        <taxon>Mycobacteriales</taxon>
        <taxon>Mycobacteriaceae</taxon>
        <taxon>Mycolicibacterium</taxon>
    </lineage>
</organism>
<sequence>MTPRRLVEALDRAGLPAHNPLDTTASECRSTPCLQSIVTDTVRIKSFATTRQAQTYAAGRHLFQVATIVVAFAPPLKPAQQRRYRAEIPELLDR</sequence>
<reference evidence="1" key="1">
    <citation type="journal article" date="2023" name="Environ. Microbiol.">
        <title>The 2-methylpropene degradation pathway in Mycobacteriaceae family strains.</title>
        <authorList>
            <person name="Helbich S."/>
            <person name="Barrantes I."/>
            <person name="Dos Anjos Borges L.G."/>
            <person name="Pieper D.H."/>
            <person name="Vainshtein Y."/>
            <person name="Sohn K."/>
            <person name="Engesser K.H."/>
        </authorList>
    </citation>
    <scope>NUCLEOTIDE SEQUENCE</scope>
    <source>
        <strain evidence="1">IBE100</strain>
    </source>
</reference>